<dbReference type="GO" id="GO:0050567">
    <property type="term" value="F:glutaminyl-tRNA synthase (glutamine-hydrolyzing) activity"/>
    <property type="evidence" value="ECO:0007669"/>
    <property type="project" value="UniProtKB-UniRule"/>
</dbReference>
<evidence type="ECO:0000259" key="8">
    <source>
        <dbReference type="Pfam" id="PF01425"/>
    </source>
</evidence>
<dbReference type="Pfam" id="PF01425">
    <property type="entry name" value="Amidase"/>
    <property type="match status" value="1"/>
</dbReference>
<keyword evidence="3 7" id="KW-0547">Nucleotide-binding</keyword>
<dbReference type="InterPro" id="IPR004412">
    <property type="entry name" value="GatA"/>
</dbReference>
<comment type="subunit">
    <text evidence="7">Subunit of the heterotrimeric GatCAB amidotransferase (AdT) complex, composed of A, B and C subunits.</text>
</comment>
<protein>
    <recommendedName>
        <fullName evidence="7">Glutamyl-tRNA(Gln) amidotransferase subunit A, mitochondrial</fullName>
        <shortName evidence="7">Glu-AdT subunit A</shortName>
        <ecNumber evidence="7">6.3.5.7</ecNumber>
    </recommendedName>
</protein>
<keyword evidence="2 7" id="KW-0436">Ligase</keyword>
<evidence type="ECO:0000256" key="7">
    <source>
        <dbReference type="HAMAP-Rule" id="MF_03150"/>
    </source>
</evidence>
<keyword evidence="10" id="KW-1185">Reference proteome</keyword>
<dbReference type="GO" id="GO:0070681">
    <property type="term" value="P:glutaminyl-tRNAGln biosynthesis via transamidation"/>
    <property type="evidence" value="ECO:0007669"/>
    <property type="project" value="UniProtKB-UniRule"/>
</dbReference>
<feature type="active site" description="Charge relay system" evidence="7">
    <location>
        <position position="147"/>
    </location>
</feature>
<dbReference type="SUPFAM" id="SSF75304">
    <property type="entry name" value="Amidase signature (AS) enzymes"/>
    <property type="match status" value="1"/>
</dbReference>
<dbReference type="OrthoDB" id="421993at2759"/>
<dbReference type="EMBL" id="VRVR01000005">
    <property type="protein sequence ID" value="KAF0853020.1"/>
    <property type="molecule type" value="Genomic_DNA"/>
</dbReference>
<dbReference type="InterPro" id="IPR036928">
    <property type="entry name" value="AS_sf"/>
</dbReference>
<comment type="function">
    <text evidence="7">Allows the formation of correctly charged Gln-tRNA(Gln) through the transamidation of misacylated Glu-tRNA(Gln) in the mitochondria. The reaction takes place in the presence of glutamine and ATP through an activated gamma-phospho-Glu-tRNA(Gln).</text>
</comment>
<dbReference type="GO" id="GO:0005739">
    <property type="term" value="C:mitochondrion"/>
    <property type="evidence" value="ECO:0007669"/>
    <property type="project" value="UniProtKB-SubCell"/>
</dbReference>
<comment type="similarity">
    <text evidence="1 7">Belongs to the amidase family. GatA subfamily.</text>
</comment>
<dbReference type="GO" id="GO:0032543">
    <property type="term" value="P:mitochondrial translation"/>
    <property type="evidence" value="ECO:0007669"/>
    <property type="project" value="UniProtKB-UniRule"/>
</dbReference>
<reference evidence="9" key="1">
    <citation type="submission" date="2019-09" db="EMBL/GenBank/DDBJ databases">
        <title>The Mitochondrial Proteome of the Jakobid, Andalucia godoyi, a Protist With the Most Gene-Rich and Bacteria-Like Mitochondrial Genome.</title>
        <authorList>
            <person name="Gray M.W."/>
            <person name="Burger G."/>
            <person name="Derelle R."/>
            <person name="Klimes V."/>
            <person name="Leger M."/>
            <person name="Sarrasin M."/>
            <person name="Vlcek C."/>
            <person name="Roger A.J."/>
            <person name="Elias M."/>
            <person name="Lang B.F."/>
        </authorList>
    </citation>
    <scope>NUCLEOTIDE SEQUENCE</scope>
    <source>
        <strain evidence="9">And28</strain>
    </source>
</reference>
<comment type="caution">
    <text evidence="9">The sequence shown here is derived from an EMBL/GenBank/DDBJ whole genome shotgun (WGS) entry which is preliminary data.</text>
</comment>
<dbReference type="AlphaFoldDB" id="A0A8K0F315"/>
<dbReference type="Gene3D" id="3.90.1300.10">
    <property type="entry name" value="Amidase signature (AS) domain"/>
    <property type="match status" value="1"/>
</dbReference>
<evidence type="ECO:0000313" key="9">
    <source>
        <dbReference type="EMBL" id="KAF0853020.1"/>
    </source>
</evidence>
<dbReference type="GO" id="GO:0005524">
    <property type="term" value="F:ATP binding"/>
    <property type="evidence" value="ECO:0007669"/>
    <property type="project" value="UniProtKB-KW"/>
</dbReference>
<keyword evidence="5 7" id="KW-0648">Protein biosynthesis</keyword>
<dbReference type="Proteomes" id="UP000799049">
    <property type="component" value="Unassembled WGS sequence"/>
</dbReference>
<feature type="domain" description="Amidase" evidence="8">
    <location>
        <begin position="23"/>
        <end position="447"/>
    </location>
</feature>
<evidence type="ECO:0000256" key="3">
    <source>
        <dbReference type="ARBA" id="ARBA00022741"/>
    </source>
</evidence>
<comment type="subcellular location">
    <subcellularLocation>
        <location evidence="7">Mitochondrion</location>
    </subcellularLocation>
</comment>
<dbReference type="EC" id="6.3.5.7" evidence="7"/>
<feature type="active site" description="Charge relay system" evidence="7">
    <location>
        <position position="74"/>
    </location>
</feature>
<accession>A0A8K0F315</accession>
<proteinExistence type="inferred from homology"/>
<dbReference type="InterPro" id="IPR000120">
    <property type="entry name" value="Amidase"/>
</dbReference>
<dbReference type="PANTHER" id="PTHR11895:SF7">
    <property type="entry name" value="GLUTAMYL-TRNA(GLN) AMIDOTRANSFERASE SUBUNIT A, MITOCHONDRIAL"/>
    <property type="match status" value="1"/>
</dbReference>
<dbReference type="GO" id="GO:0030956">
    <property type="term" value="C:glutamyl-tRNA(Gln) amidotransferase complex"/>
    <property type="evidence" value="ECO:0007669"/>
    <property type="project" value="UniProtKB-UniRule"/>
</dbReference>
<dbReference type="PROSITE" id="PS00571">
    <property type="entry name" value="AMIDASES"/>
    <property type="match status" value="1"/>
</dbReference>
<evidence type="ECO:0000256" key="1">
    <source>
        <dbReference type="ARBA" id="ARBA00008069"/>
    </source>
</evidence>
<evidence type="ECO:0000256" key="2">
    <source>
        <dbReference type="ARBA" id="ARBA00022598"/>
    </source>
</evidence>
<name>A0A8K0F315_ANDGO</name>
<comment type="catalytic activity">
    <reaction evidence="6 7">
        <text>L-glutamyl-tRNA(Gln) + L-glutamine + ATP + H2O = L-glutaminyl-tRNA(Gln) + L-glutamate + ADP + phosphate + H(+)</text>
        <dbReference type="Rhea" id="RHEA:17521"/>
        <dbReference type="Rhea" id="RHEA-COMP:9681"/>
        <dbReference type="Rhea" id="RHEA-COMP:9684"/>
        <dbReference type="ChEBI" id="CHEBI:15377"/>
        <dbReference type="ChEBI" id="CHEBI:15378"/>
        <dbReference type="ChEBI" id="CHEBI:29985"/>
        <dbReference type="ChEBI" id="CHEBI:30616"/>
        <dbReference type="ChEBI" id="CHEBI:43474"/>
        <dbReference type="ChEBI" id="CHEBI:58359"/>
        <dbReference type="ChEBI" id="CHEBI:78520"/>
        <dbReference type="ChEBI" id="CHEBI:78521"/>
        <dbReference type="ChEBI" id="CHEBI:456216"/>
        <dbReference type="EC" id="6.3.5.7"/>
    </reaction>
</comment>
<feature type="active site" description="Acyl-ester intermediate" evidence="7">
    <location>
        <position position="171"/>
    </location>
</feature>
<evidence type="ECO:0000313" key="10">
    <source>
        <dbReference type="Proteomes" id="UP000799049"/>
    </source>
</evidence>
<sequence length="459" mass="49716">MFQSSVRSIAESVRQNASTSSNILRQRLQRIQETEPQQHAFTQVMLSEDTISSETRRLSEHDNLALAGVPVAVKDNFCVQGWPTTASSQMLRSFVPSYTATVVRRLQNQGAVIVGKTNMDEFGMGNTTSTSSVFPATVWNEKSPGGSSGGSAVAVANGSCVVAVGSDTGGSVRQPAAICGVVGFKPSYGAFSRYGLIAYASSLDCPGLFGRTVDDVSLVSDYLFGVDPMDSTTLDVVDSANVDADSCDLKGLRVGIPQQFLISELSVNVRAIWERTAKRLEEHGAQLVDIQLPSVPMSLHAYYVIATAEASSNLSRYSGIFFGHHDHDLVRTRTTGFGSEVRRRILSGTYVLSKDAYTKYFEPALKMRQVISSDFDNALLHCDFLLCPVIPKLSMPSTYENATEGYAEDVFTVPASLSGNPAISVPVFADKVGMQLVGRKLHDRRLLRHAASVERLCAK</sequence>
<organism evidence="9 10">
    <name type="scientific">Andalucia godoyi</name>
    <name type="common">Flagellate</name>
    <dbReference type="NCBI Taxonomy" id="505711"/>
    <lineage>
        <taxon>Eukaryota</taxon>
        <taxon>Discoba</taxon>
        <taxon>Jakobida</taxon>
        <taxon>Andalucina</taxon>
        <taxon>Andaluciidae</taxon>
        <taxon>Andalucia</taxon>
    </lineage>
</organism>
<dbReference type="PANTHER" id="PTHR11895">
    <property type="entry name" value="TRANSAMIDASE"/>
    <property type="match status" value="1"/>
</dbReference>
<gene>
    <name evidence="9" type="ORF">ANDGO_01971</name>
</gene>
<keyword evidence="4 7" id="KW-0067">ATP-binding</keyword>
<evidence type="ECO:0000256" key="4">
    <source>
        <dbReference type="ARBA" id="ARBA00022840"/>
    </source>
</evidence>
<dbReference type="InterPro" id="IPR023631">
    <property type="entry name" value="Amidase_dom"/>
</dbReference>
<dbReference type="InterPro" id="IPR020556">
    <property type="entry name" value="Amidase_CS"/>
</dbReference>
<dbReference type="HAMAP" id="MF_00120">
    <property type="entry name" value="GatA"/>
    <property type="match status" value="1"/>
</dbReference>
<evidence type="ECO:0000256" key="6">
    <source>
        <dbReference type="ARBA" id="ARBA00047407"/>
    </source>
</evidence>
<evidence type="ECO:0000256" key="5">
    <source>
        <dbReference type="ARBA" id="ARBA00022917"/>
    </source>
</evidence>
<keyword evidence="7" id="KW-0496">Mitochondrion</keyword>